<dbReference type="InterPro" id="IPR044922">
    <property type="entry name" value="DUF2063_N_sf"/>
</dbReference>
<dbReference type="AlphaFoldDB" id="A0A371B7P2"/>
<dbReference type="Gene3D" id="1.10.150.690">
    <property type="entry name" value="DUF2063"/>
    <property type="match status" value="1"/>
</dbReference>
<reference evidence="3" key="1">
    <citation type="submission" date="2018-08" db="EMBL/GenBank/DDBJ databases">
        <authorList>
            <person name="Kim S.-J."/>
            <person name="Jung G.-Y."/>
        </authorList>
    </citation>
    <scope>NUCLEOTIDE SEQUENCE [LARGE SCALE GENOMIC DNA]</scope>
    <source>
        <strain evidence="3">GY_H</strain>
    </source>
</reference>
<dbReference type="InterPro" id="IPR018640">
    <property type="entry name" value="DUF2063"/>
</dbReference>
<sequence length="264" mass="28005">MTDTFQTVQAQFAGALIDAERAVPPAVSSHTARTPQKRFAVYRNNVIVGLSEALRTQFPATERIVGREFFAALARVYIASEPPRSPVMMSYGQRFPAFIERFEPAATLPYLADVARLEFARTQAYHAADAAPLDATAWQSIDADALGQARVGLHPSLRIVRSAFPVVTIWSMNAGIIEPASIEDCDAEDAVIIRPHTDVEVRRLPPGGAAFLDGLAADLPLGAAAAAAADADVAFDLTVNLAGLIGAGLTIELRPSAPVKGTAS</sequence>
<keyword evidence="3" id="KW-1185">Reference proteome</keyword>
<dbReference type="OrthoDB" id="4146344at2"/>
<name>A0A371B7P2_9BRAD</name>
<evidence type="ECO:0000313" key="3">
    <source>
        <dbReference type="Proteomes" id="UP000263993"/>
    </source>
</evidence>
<dbReference type="Proteomes" id="UP000263993">
    <property type="component" value="Unassembled WGS sequence"/>
</dbReference>
<dbReference type="Pfam" id="PF09836">
    <property type="entry name" value="DUF2063"/>
    <property type="match status" value="1"/>
</dbReference>
<evidence type="ECO:0000313" key="2">
    <source>
        <dbReference type="EMBL" id="RDV03463.1"/>
    </source>
</evidence>
<dbReference type="RefSeq" id="WP_115515487.1">
    <property type="nucleotide sequence ID" value="NZ_QRGO01000001.1"/>
</dbReference>
<organism evidence="2 3">
    <name type="scientific">Undibacter mobilis</name>
    <dbReference type="NCBI Taxonomy" id="2292256"/>
    <lineage>
        <taxon>Bacteria</taxon>
        <taxon>Pseudomonadati</taxon>
        <taxon>Pseudomonadota</taxon>
        <taxon>Alphaproteobacteria</taxon>
        <taxon>Hyphomicrobiales</taxon>
        <taxon>Nitrobacteraceae</taxon>
        <taxon>Undibacter</taxon>
    </lineage>
</organism>
<protein>
    <submittedName>
        <fullName evidence="2">DUF2063 domain-containing protein</fullName>
    </submittedName>
</protein>
<evidence type="ECO:0000259" key="1">
    <source>
        <dbReference type="Pfam" id="PF09836"/>
    </source>
</evidence>
<accession>A0A371B7P2</accession>
<gene>
    <name evidence="2" type="ORF">DXH78_01965</name>
</gene>
<dbReference type="EMBL" id="QRGO01000001">
    <property type="protein sequence ID" value="RDV03463.1"/>
    <property type="molecule type" value="Genomic_DNA"/>
</dbReference>
<comment type="caution">
    <text evidence="2">The sequence shown here is derived from an EMBL/GenBank/DDBJ whole genome shotgun (WGS) entry which is preliminary data.</text>
</comment>
<feature type="domain" description="Putative DNA-binding" evidence="1">
    <location>
        <begin position="8"/>
        <end position="99"/>
    </location>
</feature>
<proteinExistence type="predicted"/>